<dbReference type="AlphaFoldDB" id="A0A8H4RKY1"/>
<organism evidence="1 2">
    <name type="scientific">Cudoniella acicularis</name>
    <dbReference type="NCBI Taxonomy" id="354080"/>
    <lineage>
        <taxon>Eukaryota</taxon>
        <taxon>Fungi</taxon>
        <taxon>Dikarya</taxon>
        <taxon>Ascomycota</taxon>
        <taxon>Pezizomycotina</taxon>
        <taxon>Leotiomycetes</taxon>
        <taxon>Helotiales</taxon>
        <taxon>Tricladiaceae</taxon>
        <taxon>Cudoniella</taxon>
    </lineage>
</organism>
<evidence type="ECO:0000313" key="2">
    <source>
        <dbReference type="Proteomes" id="UP000566819"/>
    </source>
</evidence>
<proteinExistence type="predicted"/>
<gene>
    <name evidence="1" type="ORF">G7Y89_g6990</name>
</gene>
<dbReference type="EMBL" id="JAAMPI010000473">
    <property type="protein sequence ID" value="KAF4631141.1"/>
    <property type="molecule type" value="Genomic_DNA"/>
</dbReference>
<reference evidence="1 2" key="1">
    <citation type="submission" date="2020-03" db="EMBL/GenBank/DDBJ databases">
        <title>Draft Genome Sequence of Cudoniella acicularis.</title>
        <authorList>
            <person name="Buettner E."/>
            <person name="Kellner H."/>
        </authorList>
    </citation>
    <scope>NUCLEOTIDE SEQUENCE [LARGE SCALE GENOMIC DNA]</scope>
    <source>
        <strain evidence="1 2">DSM 108380</strain>
    </source>
</reference>
<comment type="caution">
    <text evidence="1">The sequence shown here is derived from an EMBL/GenBank/DDBJ whole genome shotgun (WGS) entry which is preliminary data.</text>
</comment>
<sequence>MINITCAIAFLISNRLYANPLERLGDGEWDAEVSEESEDLLEDIDSAEDEEGTGFLHEVIPKATPIIISKERLLEAAKFLFGRQQINGAAIDQYIDFYTGQPLNRRMEPPLSVATSFKTNQFRDSYWAKLIESARHLSILIVAFAHTRDLSACADLMLHHQHSILIDLPLVKDLRVWDGASILYIDEFTWFRAISLLMVNDVGKNEDPVALLSDRGWSIYLSTLSLDGPGYTDAGFIVIKKGTPFRNGVYKHRIMDGLDKGRLDISEWQIEKGTGDPISLQCANQVALGHPFCGEGRDVFVVTLRMSFQDANIECTRRTGYRELFSALWRVQRTEGCEHPLRMDEEVILAPDFASVSGFGDLDAPRVSERVLICLTANNETARWRALLAIAHARSKNKLRGYDYVMLRGHDCCLRCAISQTALTLGKWFIVL</sequence>
<accession>A0A8H4RKY1</accession>
<protein>
    <submittedName>
        <fullName evidence="1">Uncharacterized protein</fullName>
    </submittedName>
</protein>
<name>A0A8H4RKY1_9HELO</name>
<evidence type="ECO:0000313" key="1">
    <source>
        <dbReference type="EMBL" id="KAF4631141.1"/>
    </source>
</evidence>
<keyword evidence="2" id="KW-1185">Reference proteome</keyword>
<dbReference type="Proteomes" id="UP000566819">
    <property type="component" value="Unassembled WGS sequence"/>
</dbReference>
<dbReference type="OrthoDB" id="4753470at2759"/>